<dbReference type="OrthoDB" id="422086at2759"/>
<gene>
    <name evidence="13" type="ORF">P174DRAFT_416941</name>
</gene>
<keyword evidence="2" id="KW-0444">Lipid biosynthesis</keyword>
<dbReference type="Proteomes" id="UP000234474">
    <property type="component" value="Unassembled WGS sequence"/>
</dbReference>
<reference evidence="14" key="1">
    <citation type="journal article" date="2018" name="Proc. Natl. Acad. Sci. U.S.A.">
        <title>Linking secondary metabolites to gene clusters through genome sequencing of six diverse Aspergillus species.</title>
        <authorList>
            <person name="Kaerboelling I."/>
            <person name="Vesth T.C."/>
            <person name="Frisvad J.C."/>
            <person name="Nybo J.L."/>
            <person name="Theobald S."/>
            <person name="Kuo A."/>
            <person name="Bowyer P."/>
            <person name="Matsuda Y."/>
            <person name="Mondo S."/>
            <person name="Lyhne E.K."/>
            <person name="Kogle M.E."/>
            <person name="Clum A."/>
            <person name="Lipzen A."/>
            <person name="Salamov A."/>
            <person name="Ngan C.Y."/>
            <person name="Daum C."/>
            <person name="Chiniquy J."/>
            <person name="Barry K."/>
            <person name="LaButti K."/>
            <person name="Haridas S."/>
            <person name="Simmons B.A."/>
            <person name="Magnuson J.K."/>
            <person name="Mortensen U.H."/>
            <person name="Larsen T.O."/>
            <person name="Grigoriev I.V."/>
            <person name="Baker S.E."/>
            <person name="Andersen M.R."/>
        </authorList>
    </citation>
    <scope>NUCLEOTIDE SEQUENCE [LARGE SCALE GENOMIC DNA]</scope>
    <source>
        <strain evidence="14">IBT 16806</strain>
    </source>
</reference>
<feature type="transmembrane region" description="Helical" evidence="12">
    <location>
        <begin position="93"/>
        <end position="112"/>
    </location>
</feature>
<evidence type="ECO:0000256" key="4">
    <source>
        <dbReference type="ARBA" id="ARBA00022691"/>
    </source>
</evidence>
<evidence type="ECO:0000256" key="1">
    <source>
        <dbReference type="ARBA" id="ARBA00004127"/>
    </source>
</evidence>
<keyword evidence="5 12" id="KW-0812">Transmembrane</keyword>
<dbReference type="EMBL" id="MSZS01000001">
    <property type="protein sequence ID" value="PKX99254.1"/>
    <property type="molecule type" value="Genomic_DNA"/>
</dbReference>
<dbReference type="GO" id="GO:0032259">
    <property type="term" value="P:methylation"/>
    <property type="evidence" value="ECO:0007669"/>
    <property type="project" value="UniProtKB-KW"/>
</dbReference>
<dbReference type="GO" id="GO:0006656">
    <property type="term" value="P:phosphatidylcholine biosynthetic process"/>
    <property type="evidence" value="ECO:0007669"/>
    <property type="project" value="UniProtKB-UniPathway"/>
</dbReference>
<evidence type="ECO:0000256" key="6">
    <source>
        <dbReference type="ARBA" id="ARBA00022824"/>
    </source>
</evidence>
<keyword evidence="10" id="KW-0594">Phospholipid biosynthesis</keyword>
<keyword evidence="14" id="KW-1185">Reference proteome</keyword>
<dbReference type="AlphaFoldDB" id="A0A2I1CNP8"/>
<comment type="subcellular location">
    <subcellularLocation>
        <location evidence="1">Endomembrane system</location>
        <topology evidence="1">Multi-pass membrane protein</topology>
    </subcellularLocation>
</comment>
<evidence type="ECO:0000256" key="8">
    <source>
        <dbReference type="ARBA" id="ARBA00023098"/>
    </source>
</evidence>
<evidence type="ECO:0000256" key="12">
    <source>
        <dbReference type="SAM" id="Phobius"/>
    </source>
</evidence>
<keyword evidence="7 12" id="KW-1133">Transmembrane helix</keyword>
<keyword evidence="3 13" id="KW-0489">Methyltransferase</keyword>
<dbReference type="PANTHER" id="PTHR12714:SF9">
    <property type="entry name" value="PROTEIN-S-ISOPRENYLCYSTEINE O-METHYLTRANSFERASE"/>
    <property type="match status" value="1"/>
</dbReference>
<keyword evidence="8" id="KW-0443">Lipid metabolism</keyword>
<evidence type="ECO:0000313" key="14">
    <source>
        <dbReference type="Proteomes" id="UP000234474"/>
    </source>
</evidence>
<dbReference type="GeneID" id="36531876"/>
<comment type="caution">
    <text evidence="13">The sequence shown here is derived from an EMBL/GenBank/DDBJ whole genome shotgun (WGS) entry which is preliminary data.</text>
</comment>
<sequence length="235" mass="25817">MISFSSVALSLSIALAGYLSAICVIPPTTTQRCPHGTDRIRIITGNFVITASRALIIIGAYHALVALFYSPNTTSSILPAICPHPENLNPKTLTWTPTVLLSLLTIASGAAVRLSAFGRLGRNFTFYLSVPDRLITDGVYAYVQHPSYTALVVVCLGCAGLSWRWDGAVGACLLRKDVIERLDGLGMMVIGALWMVGMMLVRVRVRDEERMLREKFGSEWERWNARTARFIPGVM</sequence>
<dbReference type="Pfam" id="PF04191">
    <property type="entry name" value="PEMT"/>
    <property type="match status" value="1"/>
</dbReference>
<keyword evidence="4" id="KW-0949">S-adenosyl-L-methionine</keyword>
<feature type="transmembrane region" description="Helical" evidence="12">
    <location>
        <begin position="6"/>
        <end position="26"/>
    </location>
</feature>
<feature type="transmembrane region" description="Helical" evidence="12">
    <location>
        <begin position="47"/>
        <end position="69"/>
    </location>
</feature>
<dbReference type="UniPathway" id="UPA00753"/>
<evidence type="ECO:0000256" key="9">
    <source>
        <dbReference type="ARBA" id="ARBA00023136"/>
    </source>
</evidence>
<evidence type="ECO:0000256" key="10">
    <source>
        <dbReference type="ARBA" id="ARBA00023209"/>
    </source>
</evidence>
<protein>
    <submittedName>
        <fullName evidence="13">Putative prenyl cysteine carboxyl methyltransferase</fullName>
    </submittedName>
</protein>
<feature type="transmembrane region" description="Helical" evidence="12">
    <location>
        <begin position="148"/>
        <end position="165"/>
    </location>
</feature>
<accession>A0A2I1CNP8</accession>
<dbReference type="OMA" id="ICPHPEN"/>
<evidence type="ECO:0000256" key="3">
    <source>
        <dbReference type="ARBA" id="ARBA00022603"/>
    </source>
</evidence>
<keyword evidence="11" id="KW-1208">Phospholipid metabolism</keyword>
<keyword evidence="6" id="KW-0256">Endoplasmic reticulum</keyword>
<dbReference type="RefSeq" id="XP_024687849.1">
    <property type="nucleotide sequence ID" value="XM_024824551.1"/>
</dbReference>
<keyword evidence="9 12" id="KW-0472">Membrane</keyword>
<dbReference type="VEuPathDB" id="FungiDB:P174DRAFT_416941"/>
<dbReference type="GO" id="GO:0005783">
    <property type="term" value="C:endoplasmic reticulum"/>
    <property type="evidence" value="ECO:0007669"/>
    <property type="project" value="TreeGrafter"/>
</dbReference>
<dbReference type="GO" id="GO:0004671">
    <property type="term" value="F:protein C-terminal S-isoprenylcysteine carboxyl O-methyltransferase activity"/>
    <property type="evidence" value="ECO:0007669"/>
    <property type="project" value="TreeGrafter"/>
</dbReference>
<evidence type="ECO:0000256" key="5">
    <source>
        <dbReference type="ARBA" id="ARBA00022692"/>
    </source>
</evidence>
<evidence type="ECO:0000256" key="11">
    <source>
        <dbReference type="ARBA" id="ARBA00023264"/>
    </source>
</evidence>
<name>A0A2I1CNP8_ASPN1</name>
<dbReference type="InterPro" id="IPR007318">
    <property type="entry name" value="Phopholipid_MeTrfase"/>
</dbReference>
<dbReference type="STRING" id="1392255.A0A2I1CNP8"/>
<evidence type="ECO:0000313" key="13">
    <source>
        <dbReference type="EMBL" id="PKX99254.1"/>
    </source>
</evidence>
<dbReference type="Gene3D" id="1.20.120.1630">
    <property type="match status" value="1"/>
</dbReference>
<keyword evidence="13" id="KW-0808">Transferase</keyword>
<feature type="transmembrane region" description="Helical" evidence="12">
    <location>
        <begin position="185"/>
        <end position="205"/>
    </location>
</feature>
<proteinExistence type="predicted"/>
<evidence type="ECO:0000256" key="7">
    <source>
        <dbReference type="ARBA" id="ARBA00022989"/>
    </source>
</evidence>
<dbReference type="PANTHER" id="PTHR12714">
    <property type="entry name" value="PROTEIN-S ISOPRENYLCYSTEINE O-METHYLTRANSFERASE"/>
    <property type="match status" value="1"/>
</dbReference>
<organism evidence="13 14">
    <name type="scientific">Aspergillus novofumigatus (strain IBT 16806)</name>
    <dbReference type="NCBI Taxonomy" id="1392255"/>
    <lineage>
        <taxon>Eukaryota</taxon>
        <taxon>Fungi</taxon>
        <taxon>Dikarya</taxon>
        <taxon>Ascomycota</taxon>
        <taxon>Pezizomycotina</taxon>
        <taxon>Eurotiomycetes</taxon>
        <taxon>Eurotiomycetidae</taxon>
        <taxon>Eurotiales</taxon>
        <taxon>Aspergillaceae</taxon>
        <taxon>Aspergillus</taxon>
        <taxon>Aspergillus subgen. Fumigati</taxon>
    </lineage>
</organism>
<evidence type="ECO:0000256" key="2">
    <source>
        <dbReference type="ARBA" id="ARBA00022516"/>
    </source>
</evidence>